<feature type="domain" description="2TM" evidence="2">
    <location>
        <begin position="10"/>
        <end position="88"/>
    </location>
</feature>
<evidence type="ECO:0000259" key="2">
    <source>
        <dbReference type="Pfam" id="PF13239"/>
    </source>
</evidence>
<reference evidence="3" key="1">
    <citation type="submission" date="2020-01" db="EMBL/GenBank/DDBJ databases">
        <title>Muricauda ochracea sp. nov., isolated from a tidal flat of Garorim bay in Korea.</title>
        <authorList>
            <person name="Kim D."/>
            <person name="Yoo Y."/>
            <person name="Kim J.-J."/>
        </authorList>
    </citation>
    <scope>NUCLEOTIDE SEQUENCE</scope>
    <source>
        <strain evidence="3">JGD-17</strain>
    </source>
</reference>
<name>A0A964TA58_9FLAO</name>
<comment type="caution">
    <text evidence="3">The sequence shown here is derived from an EMBL/GenBank/DDBJ whole genome shotgun (WGS) entry which is preliminary data.</text>
</comment>
<dbReference type="EMBL" id="JAAABI010000001">
    <property type="protein sequence ID" value="NAY90554.1"/>
    <property type="molecule type" value="Genomic_DNA"/>
</dbReference>
<dbReference type="Proteomes" id="UP000667650">
    <property type="component" value="Unassembled WGS sequence"/>
</dbReference>
<feature type="transmembrane region" description="Helical" evidence="1">
    <location>
        <begin position="21"/>
        <end position="41"/>
    </location>
</feature>
<dbReference type="Pfam" id="PF13239">
    <property type="entry name" value="2TM"/>
    <property type="match status" value="1"/>
</dbReference>
<keyword evidence="3" id="KW-0418">Kinase</keyword>
<dbReference type="RefSeq" id="WP_166521966.1">
    <property type="nucleotide sequence ID" value="NZ_JAAABI010000001.1"/>
</dbReference>
<dbReference type="GO" id="GO:0016301">
    <property type="term" value="F:kinase activity"/>
    <property type="evidence" value="ECO:0007669"/>
    <property type="project" value="UniProtKB-KW"/>
</dbReference>
<proteinExistence type="predicted"/>
<keyword evidence="1" id="KW-1133">Transmembrane helix</keyword>
<keyword evidence="4" id="KW-1185">Reference proteome</keyword>
<sequence length="92" mass="11111">MENITDYKYKKAKQKVECIKSFHIHLTVYVIVISFLTFINYMTTDYFWVIFPALGWGVGLIGHWLHVYGTDYFLGSNWEKRKIQQFMDKEEF</sequence>
<evidence type="ECO:0000256" key="1">
    <source>
        <dbReference type="SAM" id="Phobius"/>
    </source>
</evidence>
<gene>
    <name evidence="3" type="ORF">GTQ34_01370</name>
</gene>
<protein>
    <submittedName>
        <fullName evidence="3">Histidine kinase</fullName>
    </submittedName>
</protein>
<dbReference type="AlphaFoldDB" id="A0A964TA58"/>
<keyword evidence="1" id="KW-0472">Membrane</keyword>
<evidence type="ECO:0000313" key="4">
    <source>
        <dbReference type="Proteomes" id="UP000667650"/>
    </source>
</evidence>
<accession>A0A964TA58</accession>
<feature type="transmembrane region" description="Helical" evidence="1">
    <location>
        <begin position="47"/>
        <end position="74"/>
    </location>
</feature>
<keyword evidence="3" id="KW-0808">Transferase</keyword>
<evidence type="ECO:0000313" key="3">
    <source>
        <dbReference type="EMBL" id="NAY90554.1"/>
    </source>
</evidence>
<keyword evidence="1" id="KW-0812">Transmembrane</keyword>
<dbReference type="InterPro" id="IPR025698">
    <property type="entry name" value="2TM_dom"/>
</dbReference>
<organism evidence="3 4">
    <name type="scientific">Flagellimonas ochracea</name>
    <dbReference type="NCBI Taxonomy" id="2696472"/>
    <lineage>
        <taxon>Bacteria</taxon>
        <taxon>Pseudomonadati</taxon>
        <taxon>Bacteroidota</taxon>
        <taxon>Flavobacteriia</taxon>
        <taxon>Flavobacteriales</taxon>
        <taxon>Flavobacteriaceae</taxon>
        <taxon>Flagellimonas</taxon>
    </lineage>
</organism>